<dbReference type="STRING" id="2594813.A0A395MN59"/>
<keyword evidence="1" id="KW-1133">Transmembrane helix</keyword>
<dbReference type="AlphaFoldDB" id="A0A395MN59"/>
<accession>A0A395MN59</accession>
<evidence type="ECO:0000313" key="3">
    <source>
        <dbReference type="Proteomes" id="UP000265631"/>
    </source>
</evidence>
<feature type="transmembrane region" description="Helical" evidence="1">
    <location>
        <begin position="455"/>
        <end position="477"/>
    </location>
</feature>
<dbReference type="Gene3D" id="1.20.58.340">
    <property type="entry name" value="Magnesium transport protein CorA, transmembrane region"/>
    <property type="match status" value="1"/>
</dbReference>
<dbReference type="Proteomes" id="UP000265631">
    <property type="component" value="Unassembled WGS sequence"/>
</dbReference>
<sequence length="548" mass="62400">MDWANDNATCCQDEASKVFKYHERPTTVIRVVPGLAEPLVWTMNKDDDWNNWFETEHPRLGGSQSGLVLILARRSGEPKIDPVKGMESNDWIKRINQVTPDTNNADALCGTGDQKPLRNLPFSEKMFRRIAEEFHIHDSIIRAVSRADVSNFSGMNVQMGQRNGQSLPAQVYNIRTSGVWESDLAASTTHFPRYNLTFSIMFGCTLSVEADILTRLGRTTFEMYHPLLVSSLIVELERKRHLFIVEDTIKKVEARALELDNDPGLLEGVEEDGRSALRKTKRAAWLDMRYLRNQLLSWSNCLGALDKEASRLNRQAYRKPFSYQYEGTESFSAGDDSSTETDSDLEDSFSIWPSIDDTQYRTAEQQDSRDLVVSKLEPYSFENHGSWTPSSFYLKRTGIKIRGRLQEIMKDYNEKIQECTSVVEGMVMSTQWAQGETNVEIGLATSQYSRHMRSMALVTMLFLPGTFVATIFSMGFFDFESSTGSVVVSKLIWLYVVLAIALTGLMVGVWYYHAVYRHKKHRGLRSGSSQGYLSGLRLFDLRSSRKTE</sequence>
<reference evidence="2 3" key="1">
    <citation type="journal article" date="2018" name="PLoS Pathog.">
        <title>Evolution of structural diversity of trichothecenes, a family of toxins produced by plant pathogenic and entomopathogenic fungi.</title>
        <authorList>
            <person name="Proctor R.H."/>
            <person name="McCormick S.P."/>
            <person name="Kim H.S."/>
            <person name="Cardoza R.E."/>
            <person name="Stanley A.M."/>
            <person name="Lindo L."/>
            <person name="Kelly A."/>
            <person name="Brown D.W."/>
            <person name="Lee T."/>
            <person name="Vaughan M.M."/>
            <person name="Alexander N.J."/>
            <person name="Busman M."/>
            <person name="Gutierrez S."/>
        </authorList>
    </citation>
    <scope>NUCLEOTIDE SEQUENCE [LARGE SCALE GENOMIC DNA]</scope>
    <source>
        <strain evidence="2 3">NRRL 13405</strain>
    </source>
</reference>
<name>A0A395MN59_9HYPO</name>
<evidence type="ECO:0000256" key="1">
    <source>
        <dbReference type="SAM" id="Phobius"/>
    </source>
</evidence>
<comment type="caution">
    <text evidence="2">The sequence shown here is derived from an EMBL/GenBank/DDBJ whole genome shotgun (WGS) entry which is preliminary data.</text>
</comment>
<dbReference type="EMBL" id="PXXK01000188">
    <property type="protein sequence ID" value="RFN49015.1"/>
    <property type="molecule type" value="Genomic_DNA"/>
</dbReference>
<proteinExistence type="predicted"/>
<gene>
    <name evidence="2" type="ORF">FIE12Z_6655</name>
</gene>
<keyword evidence="1" id="KW-0812">Transmembrane</keyword>
<keyword evidence="3" id="KW-1185">Reference proteome</keyword>
<protein>
    <submittedName>
        <fullName evidence="2">Uncharacterized protein</fullName>
    </submittedName>
</protein>
<feature type="transmembrane region" description="Helical" evidence="1">
    <location>
        <begin position="492"/>
        <end position="512"/>
    </location>
</feature>
<keyword evidence="1" id="KW-0472">Membrane</keyword>
<organism evidence="2 3">
    <name type="scientific">Fusarium flagelliforme</name>
    <dbReference type="NCBI Taxonomy" id="2675880"/>
    <lineage>
        <taxon>Eukaryota</taxon>
        <taxon>Fungi</taxon>
        <taxon>Dikarya</taxon>
        <taxon>Ascomycota</taxon>
        <taxon>Pezizomycotina</taxon>
        <taxon>Sordariomycetes</taxon>
        <taxon>Hypocreomycetidae</taxon>
        <taxon>Hypocreales</taxon>
        <taxon>Nectriaceae</taxon>
        <taxon>Fusarium</taxon>
        <taxon>Fusarium incarnatum-equiseti species complex</taxon>
    </lineage>
</organism>
<dbReference type="OrthoDB" id="3561681at2759"/>
<evidence type="ECO:0000313" key="2">
    <source>
        <dbReference type="EMBL" id="RFN49015.1"/>
    </source>
</evidence>